<comment type="caution">
    <text evidence="2">The sequence shown here is derived from an EMBL/GenBank/DDBJ whole genome shotgun (WGS) entry which is preliminary data.</text>
</comment>
<evidence type="ECO:0000256" key="1">
    <source>
        <dbReference type="SAM" id="Phobius"/>
    </source>
</evidence>
<evidence type="ECO:0000313" key="3">
    <source>
        <dbReference type="Proteomes" id="UP000326924"/>
    </source>
</evidence>
<gene>
    <name evidence="2" type="ORF">FN846DRAFT_931214</name>
</gene>
<reference evidence="2 3" key="1">
    <citation type="submission" date="2019-09" db="EMBL/GenBank/DDBJ databases">
        <title>Draft genome of the ectomycorrhizal ascomycete Sphaerosporella brunnea.</title>
        <authorList>
            <consortium name="DOE Joint Genome Institute"/>
            <person name="Benucci G.M."/>
            <person name="Marozzi G."/>
            <person name="Antonielli L."/>
            <person name="Sanchez S."/>
            <person name="Marco P."/>
            <person name="Wang X."/>
            <person name="Falini L.B."/>
            <person name="Barry K."/>
            <person name="Haridas S."/>
            <person name="Lipzen A."/>
            <person name="Labutti K."/>
            <person name="Grigoriev I.V."/>
            <person name="Murat C."/>
            <person name="Martin F."/>
            <person name="Albertini E."/>
            <person name="Donnini D."/>
            <person name="Bonito G."/>
        </authorList>
    </citation>
    <scope>NUCLEOTIDE SEQUENCE [LARGE SCALE GENOMIC DNA]</scope>
    <source>
        <strain evidence="2 3">Sb_GMNB300</strain>
    </source>
</reference>
<feature type="transmembrane region" description="Helical" evidence="1">
    <location>
        <begin position="110"/>
        <end position="129"/>
    </location>
</feature>
<feature type="transmembrane region" description="Helical" evidence="1">
    <location>
        <begin position="68"/>
        <end position="89"/>
    </location>
</feature>
<keyword evidence="1" id="KW-0812">Transmembrane</keyword>
<keyword evidence="1" id="KW-0472">Membrane</keyword>
<name>A0A5J5F8M5_9PEZI</name>
<dbReference type="EMBL" id="VXIS01000017">
    <property type="protein sequence ID" value="KAA8913167.1"/>
    <property type="molecule type" value="Genomic_DNA"/>
</dbReference>
<sequence>MHSTPLRHVSTAVDRSTSHTASIKPTFTGKIKFSYNTLDKPPAPHPRRGGQVQFFPPTTTSKSIKMRYISLDGLIALISFCFIFTRLLIFVRQWIIRRRPSSRSSVVTTSAILSFFFLLCFFAAGAIIVTECMADEGTIQLVLVTSASLKKFFTTSLLYTALLYLLKMAFLGYFSKPNRRPVRA</sequence>
<keyword evidence="1" id="KW-1133">Transmembrane helix</keyword>
<dbReference type="AlphaFoldDB" id="A0A5J5F8M5"/>
<protein>
    <submittedName>
        <fullName evidence="2">Uncharacterized protein</fullName>
    </submittedName>
</protein>
<feature type="transmembrane region" description="Helical" evidence="1">
    <location>
        <begin position="152"/>
        <end position="174"/>
    </location>
</feature>
<dbReference type="InParanoid" id="A0A5J5F8M5"/>
<dbReference type="Proteomes" id="UP000326924">
    <property type="component" value="Unassembled WGS sequence"/>
</dbReference>
<proteinExistence type="predicted"/>
<evidence type="ECO:0000313" key="2">
    <source>
        <dbReference type="EMBL" id="KAA8913167.1"/>
    </source>
</evidence>
<organism evidence="2 3">
    <name type="scientific">Sphaerosporella brunnea</name>
    <dbReference type="NCBI Taxonomy" id="1250544"/>
    <lineage>
        <taxon>Eukaryota</taxon>
        <taxon>Fungi</taxon>
        <taxon>Dikarya</taxon>
        <taxon>Ascomycota</taxon>
        <taxon>Pezizomycotina</taxon>
        <taxon>Pezizomycetes</taxon>
        <taxon>Pezizales</taxon>
        <taxon>Pyronemataceae</taxon>
        <taxon>Sphaerosporella</taxon>
    </lineage>
</organism>
<accession>A0A5J5F8M5</accession>
<keyword evidence="3" id="KW-1185">Reference proteome</keyword>